<reference evidence="1" key="1">
    <citation type="journal article" date="2003" name="Genome Biol.">
        <title>An integrated gene annotation and transcriptional profiling approach towards the full gene content of the Drosophila genome.</title>
        <authorList>
            <person name="Hild M."/>
            <person name="Beckmann B."/>
            <person name="Haas S.A."/>
            <person name="Koch B."/>
            <person name="Solovyev V."/>
            <person name="Busold C."/>
            <person name="Fellenberg K."/>
            <person name="Boutros M."/>
            <person name="Vingron M."/>
            <person name="Sauer F."/>
            <person name="Hoheisel J.D."/>
            <person name="Paro R."/>
        </authorList>
    </citation>
    <scope>NUCLEOTIDE SEQUENCE</scope>
</reference>
<sequence>MQLQHLTFVGLGQKIYYSTRGKLMKMEAEDSNLCDFALIEKDWKELTCTIA</sequence>
<gene>
    <name evidence="1" type="ORF">HDC03334</name>
</gene>
<accession>Q6IH49</accession>
<protein>
    <submittedName>
        <fullName evidence="1">HDC03334</fullName>
    </submittedName>
</protein>
<dbReference type="EMBL" id="BK003567">
    <property type="protein sequence ID" value="DAA03766.1"/>
    <property type="molecule type" value="Genomic_DNA"/>
</dbReference>
<evidence type="ECO:0000313" key="1">
    <source>
        <dbReference type="EMBL" id="DAA03766.1"/>
    </source>
</evidence>
<organism evidence="1">
    <name type="scientific">Drosophila melanogaster</name>
    <name type="common">Fruit fly</name>
    <dbReference type="NCBI Taxonomy" id="7227"/>
    <lineage>
        <taxon>Eukaryota</taxon>
        <taxon>Metazoa</taxon>
        <taxon>Ecdysozoa</taxon>
        <taxon>Arthropoda</taxon>
        <taxon>Hexapoda</taxon>
        <taxon>Insecta</taxon>
        <taxon>Pterygota</taxon>
        <taxon>Neoptera</taxon>
        <taxon>Endopterygota</taxon>
        <taxon>Diptera</taxon>
        <taxon>Brachycera</taxon>
        <taxon>Muscomorpha</taxon>
        <taxon>Ephydroidea</taxon>
        <taxon>Drosophilidae</taxon>
        <taxon>Drosophila</taxon>
        <taxon>Sophophora</taxon>
    </lineage>
</organism>
<dbReference type="AlphaFoldDB" id="Q6IH49"/>
<proteinExistence type="predicted"/>
<name>Q6IH49_DROME</name>